<dbReference type="InterPro" id="IPR010106">
    <property type="entry name" value="RpnA"/>
</dbReference>
<keyword evidence="2" id="KW-1185">Reference proteome</keyword>
<dbReference type="EMBL" id="FTOD01000003">
    <property type="protein sequence ID" value="SIS62498.1"/>
    <property type="molecule type" value="Genomic_DNA"/>
</dbReference>
<dbReference type="RefSeq" id="WP_009709680.1">
    <property type="nucleotide sequence ID" value="NZ_CP048103.1"/>
</dbReference>
<proteinExistence type="predicted"/>
<dbReference type="PANTHER" id="PTHR41317:SF1">
    <property type="entry name" value="PD-(D_E)XK NUCLEASE FAMILY TRANSPOSASE"/>
    <property type="match status" value="1"/>
</dbReference>
<dbReference type="AlphaFoldDB" id="A0A1N7KLP9"/>
<gene>
    <name evidence="1" type="ORF">SAMN05421790_103149</name>
</gene>
<evidence type="ECO:0000313" key="1">
    <source>
        <dbReference type="EMBL" id="SIS62498.1"/>
    </source>
</evidence>
<dbReference type="NCBIfam" id="TIGR01784">
    <property type="entry name" value="T_den_put_tspse"/>
    <property type="match status" value="1"/>
</dbReference>
<protein>
    <recommendedName>
        <fullName evidence="3">Rpn family recombination-promoting nuclease/putative transposase</fullName>
    </recommendedName>
</protein>
<dbReference type="OrthoDB" id="1097360at2"/>
<dbReference type="Pfam" id="PF12784">
    <property type="entry name" value="PDDEXK_2"/>
    <property type="match status" value="1"/>
</dbReference>
<accession>A0A1N7KLP9</accession>
<evidence type="ECO:0008006" key="3">
    <source>
        <dbReference type="Google" id="ProtNLM"/>
    </source>
</evidence>
<reference evidence="2" key="1">
    <citation type="submission" date="2017-01" db="EMBL/GenBank/DDBJ databases">
        <authorList>
            <person name="Varghese N."/>
            <person name="Submissions S."/>
        </authorList>
    </citation>
    <scope>NUCLEOTIDE SEQUENCE [LARGE SCALE GENOMIC DNA]</scope>
    <source>
        <strain evidence="2">DSM 45196</strain>
    </source>
</reference>
<dbReference type="Proteomes" id="UP000186795">
    <property type="component" value="Unassembled WGS sequence"/>
</dbReference>
<dbReference type="PANTHER" id="PTHR41317">
    <property type="entry name" value="PD-(D_E)XK NUCLEASE FAMILY TRANSPOSASE"/>
    <property type="match status" value="1"/>
</dbReference>
<name>A0A1N7KLP9_9BACL</name>
<evidence type="ECO:0000313" key="2">
    <source>
        <dbReference type="Proteomes" id="UP000186795"/>
    </source>
</evidence>
<organism evidence="1 2">
    <name type="scientific">Kroppenstedtia eburnea</name>
    <dbReference type="NCBI Taxonomy" id="714067"/>
    <lineage>
        <taxon>Bacteria</taxon>
        <taxon>Bacillati</taxon>
        <taxon>Bacillota</taxon>
        <taxon>Bacilli</taxon>
        <taxon>Bacillales</taxon>
        <taxon>Thermoactinomycetaceae</taxon>
        <taxon>Kroppenstedtia</taxon>
    </lineage>
</organism>
<sequence>MRPLLDPKVDFVFKRIFGSEANKDVLLAFLNETFKASRSELLKEITLVNPYIDKNAVHDKQSILDIRAVTEDGKQINIEIQLFNRHDIEKRTLYYWSKLYEEQLGEGHNYRDLKKTITINIINFRYLPGESYHHVFHLREDHSGIVLTDDLEIHFMELPKLEEEPFDMGGGLVKWLLFLKGLDKSKWEEIAVDQPELRKAMTTLEFLSQDREARYLYEMRRKALLDERSMMEGAREEGMAEGKAQVAKNLLQMGMEIASIAKATGLTEAEIRKLAEPDH</sequence>